<evidence type="ECO:0000259" key="1">
    <source>
        <dbReference type="PROSITE" id="PS50851"/>
    </source>
</evidence>
<dbReference type="Gene3D" id="2.40.50.180">
    <property type="entry name" value="CheA-289, Domain 4"/>
    <property type="match status" value="1"/>
</dbReference>
<dbReference type="Pfam" id="PF01584">
    <property type="entry name" value="CheW"/>
    <property type="match status" value="1"/>
</dbReference>
<dbReference type="GO" id="GO:0007165">
    <property type="term" value="P:signal transduction"/>
    <property type="evidence" value="ECO:0007669"/>
    <property type="project" value="InterPro"/>
</dbReference>
<gene>
    <name evidence="2" type="ORF">DFR24_4140</name>
</gene>
<proteinExistence type="predicted"/>
<evidence type="ECO:0000313" key="3">
    <source>
        <dbReference type="Proteomes" id="UP000295341"/>
    </source>
</evidence>
<dbReference type="OrthoDB" id="5298045at2"/>
<dbReference type="Proteomes" id="UP000295341">
    <property type="component" value="Unassembled WGS sequence"/>
</dbReference>
<evidence type="ECO:0000313" key="2">
    <source>
        <dbReference type="EMBL" id="TDU25695.1"/>
    </source>
</evidence>
<dbReference type="Gene3D" id="2.30.30.40">
    <property type="entry name" value="SH3 Domains"/>
    <property type="match status" value="1"/>
</dbReference>
<dbReference type="InterPro" id="IPR039315">
    <property type="entry name" value="CheW"/>
</dbReference>
<dbReference type="InterPro" id="IPR002545">
    <property type="entry name" value="CheW-lke_dom"/>
</dbReference>
<reference evidence="2 3" key="1">
    <citation type="submission" date="2019-03" db="EMBL/GenBank/DDBJ databases">
        <title>Genomic Encyclopedia of Type Strains, Phase IV (KMG-IV): sequencing the most valuable type-strain genomes for metagenomic binning, comparative biology and taxonomic classification.</title>
        <authorList>
            <person name="Goeker M."/>
        </authorList>
    </citation>
    <scope>NUCLEOTIDE SEQUENCE [LARGE SCALE GENOMIC DNA]</scope>
    <source>
        <strain evidence="2 3">DSM 26377</strain>
    </source>
</reference>
<dbReference type="EMBL" id="SOBT01000011">
    <property type="protein sequence ID" value="TDU25695.1"/>
    <property type="molecule type" value="Genomic_DNA"/>
</dbReference>
<accession>A0A4R7NWT1</accession>
<name>A0A4R7NWT1_9GAMM</name>
<dbReference type="SUPFAM" id="SSF50341">
    <property type="entry name" value="CheW-like"/>
    <property type="match status" value="1"/>
</dbReference>
<dbReference type="SMART" id="SM00260">
    <property type="entry name" value="CheW"/>
    <property type="match status" value="1"/>
</dbReference>
<dbReference type="GO" id="GO:0005829">
    <property type="term" value="C:cytosol"/>
    <property type="evidence" value="ECO:0007669"/>
    <property type="project" value="TreeGrafter"/>
</dbReference>
<comment type="caution">
    <text evidence="2">The sequence shown here is derived from an EMBL/GenBank/DDBJ whole genome shotgun (WGS) entry which is preliminary data.</text>
</comment>
<organism evidence="2 3">
    <name type="scientific">Panacagrimonas perspica</name>
    <dbReference type="NCBI Taxonomy" id="381431"/>
    <lineage>
        <taxon>Bacteria</taxon>
        <taxon>Pseudomonadati</taxon>
        <taxon>Pseudomonadota</taxon>
        <taxon>Gammaproteobacteria</taxon>
        <taxon>Nevskiales</taxon>
        <taxon>Nevskiaceae</taxon>
        <taxon>Panacagrimonas</taxon>
    </lineage>
</organism>
<dbReference type="AlphaFoldDB" id="A0A4R7NWT1"/>
<feature type="domain" description="CheW-like" evidence="1">
    <location>
        <begin position="37"/>
        <end position="177"/>
    </location>
</feature>
<dbReference type="PANTHER" id="PTHR22617">
    <property type="entry name" value="CHEMOTAXIS SENSOR HISTIDINE KINASE-RELATED"/>
    <property type="match status" value="1"/>
</dbReference>
<dbReference type="InterPro" id="IPR036061">
    <property type="entry name" value="CheW-like_dom_sf"/>
</dbReference>
<keyword evidence="3" id="KW-1185">Reference proteome</keyword>
<dbReference type="RefSeq" id="WP_133883300.1">
    <property type="nucleotide sequence ID" value="NZ_MWIN01000040.1"/>
</dbReference>
<sequence>MSANLRGLRDDPYRLLAELDSRLRAMRSDAAAGTGPVWQGLAFRQGERWLVTPKDDVREVIPPPRVTRVPNAKPWLAGVANVRGSLLTLVDLGLLGGGDGSAGGRTARVLVLNSDQMPAGFLVDEVAGYRQFTAAEQAPADLAPGDVMAPYVLGGFVREGRSWQVLSLHKLAQSETLRRAGW</sequence>
<protein>
    <submittedName>
        <fullName evidence="2">Twitching motility protein PilI</fullName>
    </submittedName>
</protein>
<dbReference type="PROSITE" id="PS50851">
    <property type="entry name" value="CHEW"/>
    <property type="match status" value="1"/>
</dbReference>
<dbReference type="GO" id="GO:0006935">
    <property type="term" value="P:chemotaxis"/>
    <property type="evidence" value="ECO:0007669"/>
    <property type="project" value="InterPro"/>
</dbReference>
<dbReference type="PANTHER" id="PTHR22617:SF43">
    <property type="entry name" value="PROTEIN PILI"/>
    <property type="match status" value="1"/>
</dbReference>